<dbReference type="Proteomes" id="UP001595912">
    <property type="component" value="Unassembled WGS sequence"/>
</dbReference>
<feature type="domain" description="Phage tail collar" evidence="2">
    <location>
        <begin position="17"/>
        <end position="71"/>
    </location>
</feature>
<dbReference type="SUPFAM" id="SSF88874">
    <property type="entry name" value="Receptor-binding domain of short tail fibre protein gp12"/>
    <property type="match status" value="3"/>
</dbReference>
<evidence type="ECO:0000313" key="3">
    <source>
        <dbReference type="EMBL" id="MFC4998103.1"/>
    </source>
</evidence>
<gene>
    <name evidence="3" type="ORF">ACFPIJ_09695</name>
</gene>
<feature type="region of interest" description="Disordered" evidence="1">
    <location>
        <begin position="243"/>
        <end position="280"/>
    </location>
</feature>
<dbReference type="RefSeq" id="WP_380114358.1">
    <property type="nucleotide sequence ID" value="NZ_JBHSIU010000011.1"/>
</dbReference>
<evidence type="ECO:0000259" key="2">
    <source>
        <dbReference type="Pfam" id="PF07484"/>
    </source>
</evidence>
<dbReference type="Pfam" id="PF07484">
    <property type="entry name" value="Collar"/>
    <property type="match status" value="3"/>
</dbReference>
<dbReference type="EMBL" id="JBHSIU010000011">
    <property type="protein sequence ID" value="MFC4998103.1"/>
    <property type="molecule type" value="Genomic_DNA"/>
</dbReference>
<organism evidence="3 4">
    <name type="scientific">Dactylosporangium cerinum</name>
    <dbReference type="NCBI Taxonomy" id="1434730"/>
    <lineage>
        <taxon>Bacteria</taxon>
        <taxon>Bacillati</taxon>
        <taxon>Actinomycetota</taxon>
        <taxon>Actinomycetes</taxon>
        <taxon>Micromonosporales</taxon>
        <taxon>Micromonosporaceae</taxon>
        <taxon>Dactylosporangium</taxon>
    </lineage>
</organism>
<sequence>MNAGELPVGTVLGYAGITPGDLAADGWLRCDGERYDGTVHRELYEAIGFAFGRVASNPPMFNVPDLRGLFIRCTADAATRDDRDPEWRWRSPLAAGGHDRADVGSYQDYGTAPARNGLTAAVNRADVPSTRDDAGCGPLVAEHNDRTTRVPVLGGDLESRPVNKYVHFVIKSRAGAGAPLGAVVPYAGPAGPRPGTWLLCDGAELSRFGPYKALWDAIGYVHGRGEDDTFLLPDHRGWFLRGVSGPAGRDPDRTRRTAAAEGGRQGDEVGSAQSWATAVPTNRERPATVAFQNLPDTDKGKSIAGAIRHVALRNSGSATVTLHPSGGDAESRPGNAAVDFYVVGRPYGEAVPVGTIVTAGGPVPAGGGWLPCDGRLLPVAEHAELAAALDYRWGGSAGTGVQLPDLRGRFLRGADHGTGTDPDANDRTRCGTGKPSEVGSVQGFATGAPRTPFTVAVPYLPTDSRQVHGETRGGIAGFGGARSVSVFEGGNADTRPANVYLNAYIRVR</sequence>
<dbReference type="InterPro" id="IPR011083">
    <property type="entry name" value="Phage_tail_collar_dom"/>
</dbReference>
<keyword evidence="4" id="KW-1185">Reference proteome</keyword>
<proteinExistence type="predicted"/>
<feature type="compositionally biased region" description="Polar residues" evidence="1">
    <location>
        <begin position="271"/>
        <end position="280"/>
    </location>
</feature>
<reference evidence="4" key="1">
    <citation type="journal article" date="2019" name="Int. J. Syst. Evol. Microbiol.">
        <title>The Global Catalogue of Microorganisms (GCM) 10K type strain sequencing project: providing services to taxonomists for standard genome sequencing and annotation.</title>
        <authorList>
            <consortium name="The Broad Institute Genomics Platform"/>
            <consortium name="The Broad Institute Genome Sequencing Center for Infectious Disease"/>
            <person name="Wu L."/>
            <person name="Ma J."/>
        </authorList>
    </citation>
    <scope>NUCLEOTIDE SEQUENCE [LARGE SCALE GENOMIC DNA]</scope>
    <source>
        <strain evidence="4">CGMCC 4.7152</strain>
    </source>
</reference>
<accession>A0ABV9VRN5</accession>
<name>A0ABV9VRN5_9ACTN</name>
<evidence type="ECO:0000256" key="1">
    <source>
        <dbReference type="SAM" id="MobiDB-lite"/>
    </source>
</evidence>
<feature type="domain" description="Phage tail collar" evidence="2">
    <location>
        <begin position="181"/>
        <end position="239"/>
    </location>
</feature>
<feature type="domain" description="Phage tail collar" evidence="2">
    <location>
        <begin position="354"/>
        <end position="411"/>
    </location>
</feature>
<dbReference type="Gene3D" id="3.90.1340.10">
    <property type="entry name" value="Phage tail collar domain"/>
    <property type="match status" value="3"/>
</dbReference>
<protein>
    <submittedName>
        <fullName evidence="3">Phage tail protein</fullName>
    </submittedName>
</protein>
<dbReference type="InterPro" id="IPR037053">
    <property type="entry name" value="Phage_tail_collar_dom_sf"/>
</dbReference>
<comment type="caution">
    <text evidence="3">The sequence shown here is derived from an EMBL/GenBank/DDBJ whole genome shotgun (WGS) entry which is preliminary data.</text>
</comment>
<evidence type="ECO:0000313" key="4">
    <source>
        <dbReference type="Proteomes" id="UP001595912"/>
    </source>
</evidence>